<dbReference type="EMBL" id="GL945496">
    <property type="protein sequence ID" value="EGN92932.1"/>
    <property type="molecule type" value="Genomic_DNA"/>
</dbReference>
<reference evidence="2" key="1">
    <citation type="journal article" date="2011" name="Science">
        <title>The plant cell wall-decomposing machinery underlies the functional diversity of forest fungi.</title>
        <authorList>
            <person name="Eastwood D.C."/>
            <person name="Floudas D."/>
            <person name="Binder M."/>
            <person name="Majcherczyk A."/>
            <person name="Schneider P."/>
            <person name="Aerts A."/>
            <person name="Asiegbu F.O."/>
            <person name="Baker S.E."/>
            <person name="Barry K."/>
            <person name="Bendiksby M."/>
            <person name="Blumentritt M."/>
            <person name="Coutinho P.M."/>
            <person name="Cullen D."/>
            <person name="de Vries R.P."/>
            <person name="Gathman A."/>
            <person name="Goodell B."/>
            <person name="Henrissat B."/>
            <person name="Ihrmark K."/>
            <person name="Kauserud H."/>
            <person name="Kohler A."/>
            <person name="LaButti K."/>
            <person name="Lapidus A."/>
            <person name="Lavin J.L."/>
            <person name="Lee Y.-H."/>
            <person name="Lindquist E."/>
            <person name="Lilly W."/>
            <person name="Lucas S."/>
            <person name="Morin E."/>
            <person name="Murat C."/>
            <person name="Oguiza J.A."/>
            <person name="Park J."/>
            <person name="Pisabarro A.G."/>
            <person name="Riley R."/>
            <person name="Rosling A."/>
            <person name="Salamov A."/>
            <person name="Schmidt O."/>
            <person name="Schmutz J."/>
            <person name="Skrede I."/>
            <person name="Stenlid J."/>
            <person name="Wiebenga A."/>
            <person name="Xie X."/>
            <person name="Kuees U."/>
            <person name="Hibbett D.S."/>
            <person name="Hoffmeister D."/>
            <person name="Hoegberg N."/>
            <person name="Martin F."/>
            <person name="Grigoriev I.V."/>
            <person name="Watkinson S.C."/>
        </authorList>
    </citation>
    <scope>NUCLEOTIDE SEQUENCE [LARGE SCALE GENOMIC DNA]</scope>
    <source>
        <strain evidence="2">strain S7.3</strain>
    </source>
</reference>
<dbReference type="HOGENOM" id="CLU_2962303_0_0_1"/>
<dbReference type="InParanoid" id="F8QFE8"/>
<accession>F8QFE8</accession>
<keyword evidence="2" id="KW-1185">Reference proteome</keyword>
<dbReference type="AlphaFoldDB" id="F8QFE8"/>
<name>F8QFE8_SERL3</name>
<proteinExistence type="predicted"/>
<evidence type="ECO:0000313" key="1">
    <source>
        <dbReference type="EMBL" id="EGN92932.1"/>
    </source>
</evidence>
<evidence type="ECO:0000313" key="2">
    <source>
        <dbReference type="Proteomes" id="UP000008063"/>
    </source>
</evidence>
<sequence length="59" mass="6518">MKANQHRRIANVKFVCHHDGVLSRHQRSSLINASTPLPIADSATSLQANSYKSVAKFNT</sequence>
<gene>
    <name evidence="1" type="ORF">SERLA73DRAFT_190303</name>
</gene>
<dbReference type="Proteomes" id="UP000008063">
    <property type="component" value="Unassembled WGS sequence"/>
</dbReference>
<protein>
    <submittedName>
        <fullName evidence="1">Uncharacterized protein</fullName>
    </submittedName>
</protein>
<organism evidence="2">
    <name type="scientific">Serpula lacrymans var. lacrymans (strain S7.3)</name>
    <name type="common">Dry rot fungus</name>
    <dbReference type="NCBI Taxonomy" id="936435"/>
    <lineage>
        <taxon>Eukaryota</taxon>
        <taxon>Fungi</taxon>
        <taxon>Dikarya</taxon>
        <taxon>Basidiomycota</taxon>
        <taxon>Agaricomycotina</taxon>
        <taxon>Agaricomycetes</taxon>
        <taxon>Agaricomycetidae</taxon>
        <taxon>Boletales</taxon>
        <taxon>Coniophorineae</taxon>
        <taxon>Serpulaceae</taxon>
        <taxon>Serpula</taxon>
    </lineage>
</organism>